<feature type="region of interest" description="Disordered" evidence="1">
    <location>
        <begin position="212"/>
        <end position="236"/>
    </location>
</feature>
<keyword evidence="3" id="KW-1185">Reference proteome</keyword>
<dbReference type="EMBL" id="JADNYJ010000457">
    <property type="protein sequence ID" value="KAF8869358.1"/>
    <property type="molecule type" value="Genomic_DNA"/>
</dbReference>
<name>A0A9P5N7C8_GYMJU</name>
<feature type="compositionally biased region" description="Polar residues" evidence="1">
    <location>
        <begin position="127"/>
        <end position="155"/>
    </location>
</feature>
<evidence type="ECO:0000256" key="1">
    <source>
        <dbReference type="SAM" id="MobiDB-lite"/>
    </source>
</evidence>
<dbReference type="Proteomes" id="UP000724874">
    <property type="component" value="Unassembled WGS sequence"/>
</dbReference>
<dbReference type="AlphaFoldDB" id="A0A9P5N7C8"/>
<gene>
    <name evidence="2" type="ORF">CPB84DRAFT_1968727</name>
</gene>
<proteinExistence type="predicted"/>
<comment type="caution">
    <text evidence="2">The sequence shown here is derived from an EMBL/GenBank/DDBJ whole genome shotgun (WGS) entry which is preliminary data.</text>
</comment>
<feature type="region of interest" description="Disordered" evidence="1">
    <location>
        <begin position="127"/>
        <end position="156"/>
    </location>
</feature>
<protein>
    <submittedName>
        <fullName evidence="2">Uncharacterized protein</fullName>
    </submittedName>
</protein>
<accession>A0A9P5N7C8</accession>
<evidence type="ECO:0000313" key="2">
    <source>
        <dbReference type="EMBL" id="KAF8869358.1"/>
    </source>
</evidence>
<sequence>MANATVHRDRAHGQSTLETVKEEEVEVSKNALLESTTLHTKRLRELSVKSDNNPCTLKDLEAHPLYDEAEFMAQYIAGHFTDQVQDESQMSTFDSQWCDRQDAKEAVHQGEAIVKYLNEKIAVSASASPARQDPSTSPTHVLSSQLVPSTPTPSSKYAALKTSAGQPMAMWTPNLSRDVLSAPSRFVVSDGRPAPRLQWTPVSQWLPFSELSPQASAAEDDEDSIDSQPSLSHAEAEEELELAGKILLRAEENLIEARLRYARAYVYTLSL</sequence>
<evidence type="ECO:0000313" key="3">
    <source>
        <dbReference type="Proteomes" id="UP000724874"/>
    </source>
</evidence>
<organism evidence="2 3">
    <name type="scientific">Gymnopilus junonius</name>
    <name type="common">Spectacular rustgill mushroom</name>
    <name type="synonym">Gymnopilus spectabilis subsp. junonius</name>
    <dbReference type="NCBI Taxonomy" id="109634"/>
    <lineage>
        <taxon>Eukaryota</taxon>
        <taxon>Fungi</taxon>
        <taxon>Dikarya</taxon>
        <taxon>Basidiomycota</taxon>
        <taxon>Agaricomycotina</taxon>
        <taxon>Agaricomycetes</taxon>
        <taxon>Agaricomycetidae</taxon>
        <taxon>Agaricales</taxon>
        <taxon>Agaricineae</taxon>
        <taxon>Hymenogastraceae</taxon>
        <taxon>Gymnopilus</taxon>
    </lineage>
</organism>
<reference evidence="2" key="1">
    <citation type="submission" date="2020-11" db="EMBL/GenBank/DDBJ databases">
        <authorList>
            <consortium name="DOE Joint Genome Institute"/>
            <person name="Ahrendt S."/>
            <person name="Riley R."/>
            <person name="Andreopoulos W."/>
            <person name="LaButti K."/>
            <person name="Pangilinan J."/>
            <person name="Ruiz-duenas F.J."/>
            <person name="Barrasa J.M."/>
            <person name="Sanchez-Garcia M."/>
            <person name="Camarero S."/>
            <person name="Miyauchi S."/>
            <person name="Serrano A."/>
            <person name="Linde D."/>
            <person name="Babiker R."/>
            <person name="Drula E."/>
            <person name="Ayuso-Fernandez I."/>
            <person name="Pacheco R."/>
            <person name="Padilla G."/>
            <person name="Ferreira P."/>
            <person name="Barriuso J."/>
            <person name="Kellner H."/>
            <person name="Castanera R."/>
            <person name="Alfaro M."/>
            <person name="Ramirez L."/>
            <person name="Pisabarro A.G."/>
            <person name="Kuo A."/>
            <person name="Tritt A."/>
            <person name="Lipzen A."/>
            <person name="He G."/>
            <person name="Yan M."/>
            <person name="Ng V."/>
            <person name="Cullen D."/>
            <person name="Martin F."/>
            <person name="Rosso M.-N."/>
            <person name="Henrissat B."/>
            <person name="Hibbett D."/>
            <person name="Martinez A.T."/>
            <person name="Grigoriev I.V."/>
        </authorList>
    </citation>
    <scope>NUCLEOTIDE SEQUENCE</scope>
    <source>
        <strain evidence="2">AH 44721</strain>
    </source>
</reference>